<dbReference type="InterPro" id="IPR002036">
    <property type="entry name" value="YbeY"/>
</dbReference>
<evidence type="ECO:0000313" key="9">
    <source>
        <dbReference type="EMBL" id="QMW24384.1"/>
    </source>
</evidence>
<dbReference type="InterPro" id="IPR023091">
    <property type="entry name" value="MetalPrtase_cat_dom_sf_prd"/>
</dbReference>
<dbReference type="RefSeq" id="WP_182298252.1">
    <property type="nucleotide sequence ID" value="NZ_CP059851.1"/>
</dbReference>
<keyword evidence="3 7" id="KW-0479">Metal-binding</keyword>
<evidence type="ECO:0000256" key="7">
    <source>
        <dbReference type="HAMAP-Rule" id="MF_00009"/>
    </source>
</evidence>
<keyword evidence="4 7" id="KW-0255">Endonuclease</keyword>
<dbReference type="Proteomes" id="UP000515292">
    <property type="component" value="Chromosome"/>
</dbReference>
<feature type="binding site" evidence="7">
    <location>
        <position position="128"/>
    </location>
    <ligand>
        <name>Zn(2+)</name>
        <dbReference type="ChEBI" id="CHEBI:29105"/>
        <note>catalytic</note>
    </ligand>
</feature>
<dbReference type="Gene3D" id="3.40.390.30">
    <property type="entry name" value="Metalloproteases ('zincins'), catalytic domain"/>
    <property type="match status" value="1"/>
</dbReference>
<dbReference type="HAMAP" id="MF_00009">
    <property type="entry name" value="Endoribonucl_YbeY"/>
    <property type="match status" value="1"/>
</dbReference>
<protein>
    <recommendedName>
        <fullName evidence="7">Endoribonuclease YbeY</fullName>
        <ecNumber evidence="7">3.1.-.-</ecNumber>
    </recommendedName>
</protein>
<accession>A0A7G5ILZ2</accession>
<gene>
    <name evidence="7 9" type="primary">ybeY</name>
    <name evidence="9" type="ORF">H3309_08020</name>
</gene>
<evidence type="ECO:0000256" key="8">
    <source>
        <dbReference type="SAM" id="MobiDB-lite"/>
    </source>
</evidence>
<dbReference type="InterPro" id="IPR020549">
    <property type="entry name" value="YbeY_CS"/>
</dbReference>
<keyword evidence="7" id="KW-0690">Ribosome biogenesis</keyword>
<dbReference type="EMBL" id="CP059851">
    <property type="protein sequence ID" value="QMW24384.1"/>
    <property type="molecule type" value="Genomic_DNA"/>
</dbReference>
<comment type="cofactor">
    <cofactor evidence="7">
        <name>Zn(2+)</name>
        <dbReference type="ChEBI" id="CHEBI:29105"/>
    </cofactor>
    <text evidence="7">Binds 1 zinc ion.</text>
</comment>
<sequence>MPDRDSPDPDPLQIDTGVGAGDWGAEDWDGLARRAIRAALAGAGHAVRGPTEIAVRLSDDAELRALNAAWRGKDRPTNILSFPMEAEAAAPGAPIMLGDLVLAHETCVAEAVAKAIPLTDHVSHLLVHGTLHLLGHDHLTDAEAEAMEALETAILATLHIANPYALESPDV</sequence>
<comment type="subcellular location">
    <subcellularLocation>
        <location evidence="7">Cytoplasm</location>
    </subcellularLocation>
</comment>
<dbReference type="GO" id="GO:0005737">
    <property type="term" value="C:cytoplasm"/>
    <property type="evidence" value="ECO:0007669"/>
    <property type="project" value="UniProtKB-SubCell"/>
</dbReference>
<keyword evidence="7" id="KW-0963">Cytoplasm</keyword>
<dbReference type="AlphaFoldDB" id="A0A7G5ILZ2"/>
<evidence type="ECO:0000256" key="6">
    <source>
        <dbReference type="ARBA" id="ARBA00022833"/>
    </source>
</evidence>
<comment type="similarity">
    <text evidence="1 7">Belongs to the endoribonuclease YbeY family.</text>
</comment>
<keyword evidence="7" id="KW-0698">rRNA processing</keyword>
<dbReference type="KEGG" id="sand:H3309_08020"/>
<dbReference type="NCBIfam" id="TIGR00043">
    <property type="entry name" value="rRNA maturation RNase YbeY"/>
    <property type="match status" value="1"/>
</dbReference>
<dbReference type="PROSITE" id="PS01306">
    <property type="entry name" value="UPF0054"/>
    <property type="match status" value="1"/>
</dbReference>
<evidence type="ECO:0000256" key="4">
    <source>
        <dbReference type="ARBA" id="ARBA00022759"/>
    </source>
</evidence>
<evidence type="ECO:0000256" key="2">
    <source>
        <dbReference type="ARBA" id="ARBA00022722"/>
    </source>
</evidence>
<feature type="region of interest" description="Disordered" evidence="8">
    <location>
        <begin position="1"/>
        <end position="21"/>
    </location>
</feature>
<dbReference type="EC" id="3.1.-.-" evidence="7"/>
<dbReference type="GO" id="GO:0004222">
    <property type="term" value="F:metalloendopeptidase activity"/>
    <property type="evidence" value="ECO:0007669"/>
    <property type="project" value="InterPro"/>
</dbReference>
<evidence type="ECO:0000256" key="5">
    <source>
        <dbReference type="ARBA" id="ARBA00022801"/>
    </source>
</evidence>
<dbReference type="PANTHER" id="PTHR46986:SF1">
    <property type="entry name" value="ENDORIBONUCLEASE YBEY, CHLOROPLASTIC"/>
    <property type="match status" value="1"/>
</dbReference>
<dbReference type="Pfam" id="PF02130">
    <property type="entry name" value="YbeY"/>
    <property type="match status" value="1"/>
</dbReference>
<reference evidence="9 10" key="1">
    <citation type="submission" date="2020-07" db="EMBL/GenBank/DDBJ databases">
        <title>Complete genome sequence for Sandaracinobacter sp. M6.</title>
        <authorList>
            <person name="Tang Y."/>
            <person name="Liu Q."/>
            <person name="Guo Z."/>
            <person name="Lei P."/>
            <person name="Huang B."/>
        </authorList>
    </citation>
    <scope>NUCLEOTIDE SEQUENCE [LARGE SCALE GENOMIC DNA]</scope>
    <source>
        <strain evidence="9 10">M6</strain>
    </source>
</reference>
<evidence type="ECO:0000256" key="1">
    <source>
        <dbReference type="ARBA" id="ARBA00010875"/>
    </source>
</evidence>
<keyword evidence="6 7" id="KW-0862">Zinc</keyword>
<dbReference type="SUPFAM" id="SSF55486">
    <property type="entry name" value="Metalloproteases ('zincins'), catalytic domain"/>
    <property type="match status" value="1"/>
</dbReference>
<feature type="binding site" evidence="7">
    <location>
        <position position="138"/>
    </location>
    <ligand>
        <name>Zn(2+)</name>
        <dbReference type="ChEBI" id="CHEBI:29105"/>
        <note>catalytic</note>
    </ligand>
</feature>
<keyword evidence="2 7" id="KW-0540">Nuclease</keyword>
<dbReference type="PANTHER" id="PTHR46986">
    <property type="entry name" value="ENDORIBONUCLEASE YBEY, CHLOROPLASTIC"/>
    <property type="match status" value="1"/>
</dbReference>
<keyword evidence="5 7" id="KW-0378">Hydrolase</keyword>
<dbReference type="GO" id="GO:0006364">
    <property type="term" value="P:rRNA processing"/>
    <property type="evidence" value="ECO:0007669"/>
    <property type="project" value="UniProtKB-UniRule"/>
</dbReference>
<evidence type="ECO:0000313" key="10">
    <source>
        <dbReference type="Proteomes" id="UP000515292"/>
    </source>
</evidence>
<organism evidence="9 10">
    <name type="scientific">Sandaracinobacteroides saxicola</name>
    <dbReference type="NCBI Taxonomy" id="2759707"/>
    <lineage>
        <taxon>Bacteria</taxon>
        <taxon>Pseudomonadati</taxon>
        <taxon>Pseudomonadota</taxon>
        <taxon>Alphaproteobacteria</taxon>
        <taxon>Sphingomonadales</taxon>
        <taxon>Sphingosinicellaceae</taxon>
        <taxon>Sandaracinobacteroides</taxon>
    </lineage>
</organism>
<proteinExistence type="inferred from homology"/>
<name>A0A7G5ILZ2_9SPHN</name>
<feature type="binding site" evidence="7">
    <location>
        <position position="132"/>
    </location>
    <ligand>
        <name>Zn(2+)</name>
        <dbReference type="ChEBI" id="CHEBI:29105"/>
        <note>catalytic</note>
    </ligand>
</feature>
<dbReference type="GO" id="GO:0004521">
    <property type="term" value="F:RNA endonuclease activity"/>
    <property type="evidence" value="ECO:0007669"/>
    <property type="project" value="UniProtKB-UniRule"/>
</dbReference>
<evidence type="ECO:0000256" key="3">
    <source>
        <dbReference type="ARBA" id="ARBA00022723"/>
    </source>
</evidence>
<comment type="function">
    <text evidence="7">Single strand-specific metallo-endoribonuclease involved in late-stage 70S ribosome quality control and in maturation of the 3' terminus of the 16S rRNA.</text>
</comment>
<keyword evidence="10" id="KW-1185">Reference proteome</keyword>
<dbReference type="GO" id="GO:0008270">
    <property type="term" value="F:zinc ion binding"/>
    <property type="evidence" value="ECO:0007669"/>
    <property type="project" value="UniProtKB-UniRule"/>
</dbReference>